<evidence type="ECO:0000256" key="5">
    <source>
        <dbReference type="ARBA" id="ARBA00022701"/>
    </source>
</evidence>
<dbReference type="InterPro" id="IPR036133">
    <property type="entry name" value="EB1_C_sf"/>
</dbReference>
<comment type="caution">
    <text evidence="12">The sequence shown here is derived from an EMBL/GenBank/DDBJ whole genome shotgun (WGS) entry which is preliminary data.</text>
</comment>
<gene>
    <name evidence="12" type="ORF">PHPALM_30988</name>
</gene>
<keyword evidence="3" id="KW-0963">Cytoplasm</keyword>
<evidence type="ECO:0000256" key="2">
    <source>
        <dbReference type="ARBA" id="ARBA00010729"/>
    </source>
</evidence>
<evidence type="ECO:0000256" key="10">
    <source>
        <dbReference type="SAM" id="Coils"/>
    </source>
</evidence>
<evidence type="ECO:0000256" key="1">
    <source>
        <dbReference type="ARBA" id="ARBA00004245"/>
    </source>
</evidence>
<evidence type="ECO:0000313" key="13">
    <source>
        <dbReference type="Proteomes" id="UP000237271"/>
    </source>
</evidence>
<dbReference type="GO" id="GO:0005874">
    <property type="term" value="C:microtubule"/>
    <property type="evidence" value="ECO:0007669"/>
    <property type="project" value="UniProtKB-KW"/>
</dbReference>
<keyword evidence="13" id="KW-1185">Reference proteome</keyword>
<dbReference type="Gene3D" id="1.10.418.10">
    <property type="entry name" value="Calponin-like domain"/>
    <property type="match status" value="1"/>
</dbReference>
<dbReference type="SUPFAM" id="SSF47576">
    <property type="entry name" value="Calponin-homology domain, CH-domain"/>
    <property type="match status" value="1"/>
</dbReference>
<sequence>MTAYLGRTELLRWLNALCATELTRVEEASSGAVACQVKIQMNKVDWMATQQHECVHNYKLLQQGFTTLGITKRIPVDKLVRGKYQDNLEFLQWLKCFYDSHKAPLQPYDARARRAKGRGGVQYNRKLDGVRTLVKRARVAMADGRTSRRCEAEEITAVMEKMEKMKIQSEGLTEEKKTLMDQVTELKRTVERVKKERDFYLKKLRTIEELVHEAELSKTTSAQTNLLGLSVLDVVYATTEDEEEQELPF</sequence>
<dbReference type="InterPro" id="IPR036872">
    <property type="entry name" value="CH_dom_sf"/>
</dbReference>
<evidence type="ECO:0000256" key="6">
    <source>
        <dbReference type="ARBA" id="ARBA00022776"/>
    </source>
</evidence>
<keyword evidence="4" id="KW-0132">Cell division</keyword>
<organism evidence="12 13">
    <name type="scientific">Phytophthora palmivora</name>
    <dbReference type="NCBI Taxonomy" id="4796"/>
    <lineage>
        <taxon>Eukaryota</taxon>
        <taxon>Sar</taxon>
        <taxon>Stramenopiles</taxon>
        <taxon>Oomycota</taxon>
        <taxon>Peronosporomycetes</taxon>
        <taxon>Peronosporales</taxon>
        <taxon>Peronosporaceae</taxon>
        <taxon>Phytophthora</taxon>
    </lineage>
</organism>
<dbReference type="GO" id="GO:0051301">
    <property type="term" value="P:cell division"/>
    <property type="evidence" value="ECO:0007669"/>
    <property type="project" value="UniProtKB-KW"/>
</dbReference>
<dbReference type="PROSITE" id="PS51230">
    <property type="entry name" value="EB1_C"/>
    <property type="match status" value="1"/>
</dbReference>
<dbReference type="PANTHER" id="PTHR10623">
    <property type="entry name" value="MICROTUBULE-ASSOCIATED PROTEIN RP/EB FAMILY MEMBER"/>
    <property type="match status" value="1"/>
</dbReference>
<dbReference type="FunFam" id="1.10.418.10:FF:000028">
    <property type="entry name" value="RP/EB family microtubule-associated protein"/>
    <property type="match status" value="1"/>
</dbReference>
<dbReference type="InterPro" id="IPR027328">
    <property type="entry name" value="MAPRE"/>
</dbReference>
<dbReference type="SUPFAM" id="SSF140612">
    <property type="entry name" value="EB1 dimerisation domain-like"/>
    <property type="match status" value="1"/>
</dbReference>
<feature type="domain" description="EB1 C-terminal" evidence="11">
    <location>
        <begin position="168"/>
        <end position="244"/>
    </location>
</feature>
<dbReference type="Gene3D" id="1.20.5.1430">
    <property type="match status" value="1"/>
</dbReference>
<dbReference type="GO" id="GO:0008017">
    <property type="term" value="F:microtubule binding"/>
    <property type="evidence" value="ECO:0007669"/>
    <property type="project" value="InterPro"/>
</dbReference>
<evidence type="ECO:0000256" key="7">
    <source>
        <dbReference type="ARBA" id="ARBA00023212"/>
    </source>
</evidence>
<comment type="similarity">
    <text evidence="2">Belongs to the MAPRE family.</text>
</comment>
<dbReference type="EMBL" id="NCKW01016922">
    <property type="protein sequence ID" value="POM60186.1"/>
    <property type="molecule type" value="Genomic_DNA"/>
</dbReference>
<dbReference type="AlphaFoldDB" id="A0A2P4X3S2"/>
<accession>A0A2P4X3S2</accession>
<keyword evidence="5 9" id="KW-0493">Microtubule</keyword>
<keyword evidence="8" id="KW-0131">Cell cycle</keyword>
<evidence type="ECO:0000313" key="12">
    <source>
        <dbReference type="EMBL" id="POM60186.1"/>
    </source>
</evidence>
<name>A0A2P4X3S2_9STRA</name>
<proteinExistence type="inferred from homology"/>
<dbReference type="InterPro" id="IPR004953">
    <property type="entry name" value="EB1_C"/>
</dbReference>
<protein>
    <submittedName>
        <fullName evidence="12">Microtubule-associated protein EB1</fullName>
    </submittedName>
</protein>
<reference evidence="12 13" key="1">
    <citation type="journal article" date="2017" name="Genome Biol. Evol.">
        <title>Phytophthora megakarya and P. palmivora, closely related causal agents of cacao black pod rot, underwent increases in genome sizes and gene numbers by different mechanisms.</title>
        <authorList>
            <person name="Ali S.S."/>
            <person name="Shao J."/>
            <person name="Lary D.J."/>
            <person name="Kronmiller B."/>
            <person name="Shen D."/>
            <person name="Strem M.D."/>
            <person name="Amoako-Attah I."/>
            <person name="Akrofi A.Y."/>
            <person name="Begoude B.A."/>
            <person name="Ten Hoopen G.M."/>
            <person name="Coulibaly K."/>
            <person name="Kebe B.I."/>
            <person name="Melnick R.L."/>
            <person name="Guiltinan M.J."/>
            <person name="Tyler B.M."/>
            <person name="Meinhardt L.W."/>
            <person name="Bailey B.A."/>
        </authorList>
    </citation>
    <scope>NUCLEOTIDE SEQUENCE [LARGE SCALE GENOMIC DNA]</scope>
    <source>
        <strain evidence="13">sbr112.9</strain>
    </source>
</reference>
<evidence type="ECO:0000259" key="11">
    <source>
        <dbReference type="PROSITE" id="PS51230"/>
    </source>
</evidence>
<dbReference type="OrthoDB" id="2119228at2759"/>
<keyword evidence="10" id="KW-0175">Coiled coil</keyword>
<evidence type="ECO:0000256" key="9">
    <source>
        <dbReference type="PROSITE-ProRule" id="PRU00576"/>
    </source>
</evidence>
<dbReference type="Pfam" id="PF03271">
    <property type="entry name" value="EB1"/>
    <property type="match status" value="1"/>
</dbReference>
<evidence type="ECO:0000256" key="4">
    <source>
        <dbReference type="ARBA" id="ARBA00022618"/>
    </source>
</evidence>
<dbReference type="Proteomes" id="UP000237271">
    <property type="component" value="Unassembled WGS sequence"/>
</dbReference>
<comment type="subcellular location">
    <subcellularLocation>
        <location evidence="1">Cytoplasm</location>
        <location evidence="1">Cytoskeleton</location>
    </subcellularLocation>
</comment>
<keyword evidence="6" id="KW-0498">Mitosis</keyword>
<evidence type="ECO:0000256" key="3">
    <source>
        <dbReference type="ARBA" id="ARBA00022490"/>
    </source>
</evidence>
<keyword evidence="7" id="KW-0206">Cytoskeleton</keyword>
<feature type="coiled-coil region" evidence="10">
    <location>
        <begin position="155"/>
        <end position="210"/>
    </location>
</feature>
<evidence type="ECO:0000256" key="8">
    <source>
        <dbReference type="ARBA" id="ARBA00023306"/>
    </source>
</evidence>